<gene>
    <name evidence="2" type="ORF">PAPOLLO_LOCUS18000</name>
</gene>
<evidence type="ECO:0000256" key="1">
    <source>
        <dbReference type="SAM" id="MobiDB-lite"/>
    </source>
</evidence>
<sequence length="84" mass="9055">MFCICLDKSCGRAGSGRAQLTGVLRALTSPLDSGPARPAPAPAAQSPQVRRANRTQGKLSARRYECETSVCVYHGDSVSRREYN</sequence>
<dbReference type="EMBL" id="CAJQZP010001153">
    <property type="protein sequence ID" value="CAG5023602.1"/>
    <property type="molecule type" value="Genomic_DNA"/>
</dbReference>
<accession>A0A8S3XG41</accession>
<dbReference type="Proteomes" id="UP000691718">
    <property type="component" value="Unassembled WGS sequence"/>
</dbReference>
<reference evidence="2" key="1">
    <citation type="submission" date="2021-04" db="EMBL/GenBank/DDBJ databases">
        <authorList>
            <person name="Tunstrom K."/>
        </authorList>
    </citation>
    <scope>NUCLEOTIDE SEQUENCE</scope>
</reference>
<name>A0A8S3XG41_PARAO</name>
<feature type="region of interest" description="Disordered" evidence="1">
    <location>
        <begin position="29"/>
        <end position="60"/>
    </location>
</feature>
<evidence type="ECO:0000313" key="2">
    <source>
        <dbReference type="EMBL" id="CAG5023602.1"/>
    </source>
</evidence>
<comment type="caution">
    <text evidence="2">The sequence shown here is derived from an EMBL/GenBank/DDBJ whole genome shotgun (WGS) entry which is preliminary data.</text>
</comment>
<evidence type="ECO:0000313" key="3">
    <source>
        <dbReference type="Proteomes" id="UP000691718"/>
    </source>
</evidence>
<dbReference type="AlphaFoldDB" id="A0A8S3XG41"/>
<protein>
    <submittedName>
        <fullName evidence="2">(apollo) hypothetical protein</fullName>
    </submittedName>
</protein>
<organism evidence="2 3">
    <name type="scientific">Parnassius apollo</name>
    <name type="common">Apollo butterfly</name>
    <name type="synonym">Papilio apollo</name>
    <dbReference type="NCBI Taxonomy" id="110799"/>
    <lineage>
        <taxon>Eukaryota</taxon>
        <taxon>Metazoa</taxon>
        <taxon>Ecdysozoa</taxon>
        <taxon>Arthropoda</taxon>
        <taxon>Hexapoda</taxon>
        <taxon>Insecta</taxon>
        <taxon>Pterygota</taxon>
        <taxon>Neoptera</taxon>
        <taxon>Endopterygota</taxon>
        <taxon>Lepidoptera</taxon>
        <taxon>Glossata</taxon>
        <taxon>Ditrysia</taxon>
        <taxon>Papilionoidea</taxon>
        <taxon>Papilionidae</taxon>
        <taxon>Parnassiinae</taxon>
        <taxon>Parnassini</taxon>
        <taxon>Parnassius</taxon>
        <taxon>Parnassius</taxon>
    </lineage>
</organism>
<keyword evidence="3" id="KW-1185">Reference proteome</keyword>
<proteinExistence type="predicted"/>